<gene>
    <name evidence="3" type="ORF">VTK73DRAFT_6542</name>
</gene>
<proteinExistence type="predicted"/>
<dbReference type="InterPro" id="IPR036869">
    <property type="entry name" value="J_dom_sf"/>
</dbReference>
<dbReference type="SMART" id="SM00271">
    <property type="entry name" value="DnaJ"/>
    <property type="match status" value="1"/>
</dbReference>
<reference evidence="3 4" key="1">
    <citation type="journal article" date="2024" name="Commun. Biol.">
        <title>Comparative genomic analysis of thermophilic fungi reveals convergent evolutionary adaptations and gene losses.</title>
        <authorList>
            <person name="Steindorff A.S."/>
            <person name="Aguilar-Pontes M.V."/>
            <person name="Robinson A.J."/>
            <person name="Andreopoulos B."/>
            <person name="LaButti K."/>
            <person name="Kuo A."/>
            <person name="Mondo S."/>
            <person name="Riley R."/>
            <person name="Otillar R."/>
            <person name="Haridas S."/>
            <person name="Lipzen A."/>
            <person name="Grimwood J."/>
            <person name="Schmutz J."/>
            <person name="Clum A."/>
            <person name="Reid I.D."/>
            <person name="Moisan M.C."/>
            <person name="Butler G."/>
            <person name="Nguyen T.T.M."/>
            <person name="Dewar K."/>
            <person name="Conant G."/>
            <person name="Drula E."/>
            <person name="Henrissat B."/>
            <person name="Hansel C."/>
            <person name="Singer S."/>
            <person name="Hutchinson M.I."/>
            <person name="de Vries R.P."/>
            <person name="Natvig D.O."/>
            <person name="Powell A.J."/>
            <person name="Tsang A."/>
            <person name="Grigoriev I.V."/>
        </authorList>
    </citation>
    <scope>NUCLEOTIDE SEQUENCE [LARGE SCALE GENOMIC DNA]</scope>
    <source>
        <strain evidence="3 4">ATCC 24622</strain>
    </source>
</reference>
<accession>A0ABR3XVC8</accession>
<feature type="domain" description="J" evidence="2">
    <location>
        <begin position="114"/>
        <end position="183"/>
    </location>
</feature>
<organism evidence="3 4">
    <name type="scientific">Phialemonium thermophilum</name>
    <dbReference type="NCBI Taxonomy" id="223376"/>
    <lineage>
        <taxon>Eukaryota</taxon>
        <taxon>Fungi</taxon>
        <taxon>Dikarya</taxon>
        <taxon>Ascomycota</taxon>
        <taxon>Pezizomycotina</taxon>
        <taxon>Sordariomycetes</taxon>
        <taxon>Sordariomycetidae</taxon>
        <taxon>Cephalothecales</taxon>
        <taxon>Cephalothecaceae</taxon>
        <taxon>Phialemonium</taxon>
    </lineage>
</organism>
<name>A0ABR3XVC8_9PEZI</name>
<comment type="caution">
    <text evidence="3">The sequence shown here is derived from an EMBL/GenBank/DDBJ whole genome shotgun (WGS) entry which is preliminary data.</text>
</comment>
<dbReference type="Proteomes" id="UP001586593">
    <property type="component" value="Unassembled WGS sequence"/>
</dbReference>
<dbReference type="PANTHER" id="PTHR45090:SF4">
    <property type="entry name" value="J DOMAIN-CONTAINING PROTEIN"/>
    <property type="match status" value="1"/>
</dbReference>
<dbReference type="InterPro" id="IPR001623">
    <property type="entry name" value="DnaJ_domain"/>
</dbReference>
<feature type="region of interest" description="Disordered" evidence="1">
    <location>
        <begin position="1"/>
        <end position="23"/>
    </location>
</feature>
<dbReference type="Pfam" id="PF00226">
    <property type="entry name" value="DnaJ"/>
    <property type="match status" value="1"/>
</dbReference>
<dbReference type="CDD" id="cd06257">
    <property type="entry name" value="DnaJ"/>
    <property type="match status" value="1"/>
</dbReference>
<dbReference type="SUPFAM" id="SSF46565">
    <property type="entry name" value="Chaperone J-domain"/>
    <property type="match status" value="1"/>
</dbReference>
<evidence type="ECO:0000256" key="1">
    <source>
        <dbReference type="SAM" id="MobiDB-lite"/>
    </source>
</evidence>
<evidence type="ECO:0000313" key="3">
    <source>
        <dbReference type="EMBL" id="KAL1879962.1"/>
    </source>
</evidence>
<dbReference type="Gene3D" id="1.10.287.110">
    <property type="entry name" value="DnaJ domain"/>
    <property type="match status" value="1"/>
</dbReference>
<dbReference type="InterPro" id="IPR053232">
    <property type="entry name" value="DnaJ_C/III_chloroplastic"/>
</dbReference>
<evidence type="ECO:0000313" key="4">
    <source>
        <dbReference type="Proteomes" id="UP001586593"/>
    </source>
</evidence>
<sequence length="556" mass="61018">MAESVGRGSRGRRGRISSNASSARSSAILDDHLHPGLHSSQALRPVESRFSLNEQFAATRKDYEFGYDDASSVLDRASAADYKETDDTVVLDDLRDLTDGDEAPSRDCILSDRSFYELLCLPPTAAASPTEIRRAYYRLLQEIHPETQPQSLVPLAEALLNVVQTAFETLIEPHRKANYDMSLVALESEVDVFDEFRDAAISADGDRSYVDRLAEEYLNLTGGEIRTTTDLGLRLRPRSRLLGYARDSSYRRWATVDPVDFSLQQATTLNLAALNRGIQTLLDATTNCGTPGLPKGAIYCASTTATVTASIHGLMDGPFRLASLVFDRYQPPGPPLQGRRRLTQLLASRYLPLLNVKVRQEFVPDSEVTKQAKGRSTVVVEEEVDCLPVPAVTVRASRSFDLADGTEPLDVEISVTRILLRGSRISSMGLAAHKHVGDGTAFVAIDAGNWELWPAHESSRHPRFSKIVKRFSQAMTPFRSSPTVEVGYNVGSYPMGLRAGRAFTKPGNRGIRGMDIDMDDDRTGSWTASLGATTDTVAAYVRYGRDLFSSASASRA</sequence>
<dbReference type="PROSITE" id="PS50076">
    <property type="entry name" value="DNAJ_2"/>
    <property type="match status" value="1"/>
</dbReference>
<evidence type="ECO:0000259" key="2">
    <source>
        <dbReference type="PROSITE" id="PS50076"/>
    </source>
</evidence>
<protein>
    <recommendedName>
        <fullName evidence="2">J domain-containing protein</fullName>
    </recommendedName>
</protein>
<keyword evidence="4" id="KW-1185">Reference proteome</keyword>
<dbReference type="PANTHER" id="PTHR45090">
    <property type="entry name" value="CHAPERONE PROTEIN DNAJ 20 CHLOROPLASTIC"/>
    <property type="match status" value="1"/>
</dbReference>
<dbReference type="EMBL" id="JAZHXJ010000037">
    <property type="protein sequence ID" value="KAL1879962.1"/>
    <property type="molecule type" value="Genomic_DNA"/>
</dbReference>